<evidence type="ECO:0000313" key="2">
    <source>
        <dbReference type="EMBL" id="MDC0709946.1"/>
    </source>
</evidence>
<dbReference type="SUPFAM" id="SSF53474">
    <property type="entry name" value="alpha/beta-Hydrolases"/>
    <property type="match status" value="1"/>
</dbReference>
<dbReference type="InterPro" id="IPR029058">
    <property type="entry name" value="AB_hydrolase_fold"/>
</dbReference>
<dbReference type="InterPro" id="IPR050471">
    <property type="entry name" value="AB_hydrolase"/>
</dbReference>
<evidence type="ECO:0000259" key="1">
    <source>
        <dbReference type="Pfam" id="PF00561"/>
    </source>
</evidence>
<feature type="domain" description="AB hydrolase-1" evidence="1">
    <location>
        <begin position="27"/>
        <end position="275"/>
    </location>
</feature>
<name>A0ABT5D8F3_9BACT</name>
<organism evidence="2 3">
    <name type="scientific">Stigmatella ashevillensis</name>
    <dbReference type="NCBI Taxonomy" id="2995309"/>
    <lineage>
        <taxon>Bacteria</taxon>
        <taxon>Pseudomonadati</taxon>
        <taxon>Myxococcota</taxon>
        <taxon>Myxococcia</taxon>
        <taxon>Myxococcales</taxon>
        <taxon>Cystobacterineae</taxon>
        <taxon>Archangiaceae</taxon>
        <taxon>Stigmatella</taxon>
    </lineage>
</organism>
<dbReference type="Gene3D" id="3.40.50.1820">
    <property type="entry name" value="alpha/beta hydrolase"/>
    <property type="match status" value="1"/>
</dbReference>
<dbReference type="EMBL" id="JAQNDM010000002">
    <property type="protein sequence ID" value="MDC0709946.1"/>
    <property type="molecule type" value="Genomic_DNA"/>
</dbReference>
<dbReference type="GO" id="GO:0016787">
    <property type="term" value="F:hydrolase activity"/>
    <property type="evidence" value="ECO:0007669"/>
    <property type="project" value="UniProtKB-KW"/>
</dbReference>
<dbReference type="Pfam" id="PF00561">
    <property type="entry name" value="Abhydrolase_1"/>
    <property type="match status" value="1"/>
</dbReference>
<dbReference type="PANTHER" id="PTHR43433:SF5">
    <property type="entry name" value="AB HYDROLASE-1 DOMAIN-CONTAINING PROTEIN"/>
    <property type="match status" value="1"/>
</dbReference>
<dbReference type="InterPro" id="IPR000073">
    <property type="entry name" value="AB_hydrolase_1"/>
</dbReference>
<comment type="caution">
    <text evidence="2">The sequence shown here is derived from an EMBL/GenBank/DDBJ whole genome shotgun (WGS) entry which is preliminary data.</text>
</comment>
<keyword evidence="2" id="KW-0378">Hydrolase</keyword>
<proteinExistence type="predicted"/>
<gene>
    <name evidence="2" type="ORF">POL68_15840</name>
</gene>
<accession>A0ABT5D8F3</accession>
<protein>
    <submittedName>
        <fullName evidence="2">Alpha/beta hydrolase</fullName>
    </submittedName>
</protein>
<dbReference type="Proteomes" id="UP001221838">
    <property type="component" value="Unassembled WGS sequence"/>
</dbReference>
<sequence>MNSHSGQHLRLHDTDLWYEDRGSPGDPPILLLMGNGCSSAFWPEPFVGLLVRGGRRVIRFDYRDTGRSSHFDFDQAPYSLDDIERDVLGLMAHLGLPRAHCIGLSMGGFLAQRMAVRHPSSVASLTSMMSTSDYAVLLHTFSGGEAPTSGLPPPRQDWLEALSKLPAGLSPLELSVESWRLANGSRAPFDAEYWRDLQRLADTRGDDSRAGDHHRRACERITDKNLLGALRHVTAPCLFIQGSEDPIFVPAHAEAAAQAVPSGKLRIVDGMGHALNPAFFELLADALLEHTQDTVAHRRP</sequence>
<dbReference type="RefSeq" id="WP_272138942.1">
    <property type="nucleotide sequence ID" value="NZ_JAQNDM010000002.1"/>
</dbReference>
<reference evidence="2 3" key="1">
    <citation type="submission" date="2022-11" db="EMBL/GenBank/DDBJ databases">
        <title>Minimal conservation of predation-associated metabolite biosynthetic gene clusters underscores biosynthetic potential of Myxococcota including descriptions for ten novel species: Archangium lansinium sp. nov., Myxococcus landrumus sp. nov., Nannocystis bai.</title>
        <authorList>
            <person name="Ahearne A."/>
            <person name="Stevens C."/>
            <person name="Dowd S."/>
        </authorList>
    </citation>
    <scope>NUCLEOTIDE SEQUENCE [LARGE SCALE GENOMIC DNA]</scope>
    <source>
        <strain evidence="2 3">NCWAL01</strain>
    </source>
</reference>
<evidence type="ECO:0000313" key="3">
    <source>
        <dbReference type="Proteomes" id="UP001221838"/>
    </source>
</evidence>
<keyword evidence="3" id="KW-1185">Reference proteome</keyword>
<dbReference type="PANTHER" id="PTHR43433">
    <property type="entry name" value="HYDROLASE, ALPHA/BETA FOLD FAMILY PROTEIN"/>
    <property type="match status" value="1"/>
</dbReference>